<comment type="similarity">
    <text evidence="1">Belongs to the GST superfamily. Kappa family.</text>
</comment>
<evidence type="ECO:0000259" key="2">
    <source>
        <dbReference type="Pfam" id="PF01323"/>
    </source>
</evidence>
<keyword evidence="1" id="KW-0808">Transferase</keyword>
<organism evidence="3 4">
    <name type="scientific">Priapulus caudatus</name>
    <name type="common">Priapulid worm</name>
    <dbReference type="NCBI Taxonomy" id="37621"/>
    <lineage>
        <taxon>Eukaryota</taxon>
        <taxon>Metazoa</taxon>
        <taxon>Ecdysozoa</taxon>
        <taxon>Scalidophora</taxon>
        <taxon>Priapulida</taxon>
        <taxon>Priapulimorpha</taxon>
        <taxon>Priapulimorphida</taxon>
        <taxon>Priapulidae</taxon>
        <taxon>Priapulus</taxon>
    </lineage>
</organism>
<dbReference type="InterPro" id="IPR036249">
    <property type="entry name" value="Thioredoxin-like_sf"/>
</dbReference>
<dbReference type="InterPro" id="IPR001853">
    <property type="entry name" value="DSBA-like_thioredoxin_dom"/>
</dbReference>
<dbReference type="PANTHER" id="PTHR42943">
    <property type="entry name" value="GLUTATHIONE S-TRANSFERASE KAPPA"/>
    <property type="match status" value="1"/>
</dbReference>
<dbReference type="PANTHER" id="PTHR42943:SF2">
    <property type="entry name" value="GLUTATHIONE S-TRANSFERASE KAPPA 1"/>
    <property type="match status" value="1"/>
</dbReference>
<evidence type="ECO:0000256" key="1">
    <source>
        <dbReference type="PIRNR" id="PIRNR006386"/>
    </source>
</evidence>
<dbReference type="Gene3D" id="3.40.30.10">
    <property type="entry name" value="Glutaredoxin"/>
    <property type="match status" value="1"/>
</dbReference>
<feature type="domain" description="DSBA-like thioredoxin" evidence="2">
    <location>
        <begin position="11"/>
        <end position="210"/>
    </location>
</feature>
<proteinExistence type="inferred from homology"/>
<accession>A0ABM1E0I3</accession>
<dbReference type="PIRSF" id="PIRSF006386">
    <property type="entry name" value="HCCAis_GSTk"/>
    <property type="match status" value="1"/>
</dbReference>
<keyword evidence="3" id="KW-1185">Reference proteome</keyword>
<sequence>MAAKALCKTKIELFYDVLSPYSWIAFEVLTRYQSKWNIDVKLRPFLLGGVMAASGNQPPAMVANKGMYMLKDLERLRDFTCTPIRQPSDFMGTIIQKGSLQAQRFLASVEMSQPSLLEEVSRQLWLRVWNRDEDITELESLRQAGKMAGLDEATLNKLLGTLKDQNVKDKLKATTSQALSHGAFGSPIMIVHKDDEPHIFFGSDRFELLAFLIGEKYEGPLAELSKVGDTKSKL</sequence>
<gene>
    <name evidence="4" type="primary">LOC106807767</name>
</gene>
<dbReference type="EC" id="2.5.1.18" evidence="1"/>
<dbReference type="GeneID" id="106807767"/>
<dbReference type="RefSeq" id="XP_014665704.1">
    <property type="nucleotide sequence ID" value="XM_014810218.1"/>
</dbReference>
<name>A0ABM1E0I3_PRICU</name>
<dbReference type="Pfam" id="PF01323">
    <property type="entry name" value="DSBA"/>
    <property type="match status" value="1"/>
</dbReference>
<dbReference type="InterPro" id="IPR051924">
    <property type="entry name" value="GST_Kappa/NadH"/>
</dbReference>
<dbReference type="Proteomes" id="UP000695022">
    <property type="component" value="Unplaced"/>
</dbReference>
<dbReference type="SUPFAM" id="SSF52833">
    <property type="entry name" value="Thioredoxin-like"/>
    <property type="match status" value="1"/>
</dbReference>
<comment type="catalytic activity">
    <reaction evidence="1">
        <text>RX + glutathione = an S-substituted glutathione + a halide anion + H(+)</text>
        <dbReference type="Rhea" id="RHEA:16437"/>
        <dbReference type="ChEBI" id="CHEBI:15378"/>
        <dbReference type="ChEBI" id="CHEBI:16042"/>
        <dbReference type="ChEBI" id="CHEBI:17792"/>
        <dbReference type="ChEBI" id="CHEBI:57925"/>
        <dbReference type="ChEBI" id="CHEBI:90779"/>
        <dbReference type="EC" id="2.5.1.18"/>
    </reaction>
</comment>
<dbReference type="InterPro" id="IPR014440">
    <property type="entry name" value="HCCAis_GSTk"/>
</dbReference>
<protein>
    <recommendedName>
        <fullName evidence="1">Glutathione S-transferase kappa</fullName>
        <ecNumber evidence="1">2.5.1.18</ecNumber>
    </recommendedName>
</protein>
<evidence type="ECO:0000313" key="3">
    <source>
        <dbReference type="Proteomes" id="UP000695022"/>
    </source>
</evidence>
<evidence type="ECO:0000313" key="4">
    <source>
        <dbReference type="RefSeq" id="XP_014665704.1"/>
    </source>
</evidence>
<reference evidence="4" key="1">
    <citation type="submission" date="2025-08" db="UniProtKB">
        <authorList>
            <consortium name="RefSeq"/>
        </authorList>
    </citation>
    <scope>IDENTIFICATION</scope>
</reference>